<dbReference type="PANTHER" id="PTHR30055:SF234">
    <property type="entry name" value="HTH-TYPE TRANSCRIPTIONAL REGULATOR BETI"/>
    <property type="match status" value="1"/>
</dbReference>
<dbReference type="AlphaFoldDB" id="A0A6J7MG95"/>
<dbReference type="EMBL" id="CAFBON010000017">
    <property type="protein sequence ID" value="CAB4976704.1"/>
    <property type="molecule type" value="Genomic_DNA"/>
</dbReference>
<gene>
    <name evidence="5" type="ORF">UFOPK2602_01061</name>
    <name evidence="6" type="ORF">UFOPK3001_00179</name>
    <name evidence="7" type="ORF">UFOPK3417_01429</name>
    <name evidence="8" type="ORF">UFOPK3954_00283</name>
</gene>
<dbReference type="SUPFAM" id="SSF46689">
    <property type="entry name" value="Homeodomain-like"/>
    <property type="match status" value="1"/>
</dbReference>
<dbReference type="InterPro" id="IPR001647">
    <property type="entry name" value="HTH_TetR"/>
</dbReference>
<organism evidence="8">
    <name type="scientific">freshwater metagenome</name>
    <dbReference type="NCBI Taxonomy" id="449393"/>
    <lineage>
        <taxon>unclassified sequences</taxon>
        <taxon>metagenomes</taxon>
        <taxon>ecological metagenomes</taxon>
    </lineage>
</organism>
<reference evidence="8" key="1">
    <citation type="submission" date="2020-05" db="EMBL/GenBank/DDBJ databases">
        <authorList>
            <person name="Chiriac C."/>
            <person name="Salcher M."/>
            <person name="Ghai R."/>
            <person name="Kavagutti S V."/>
        </authorList>
    </citation>
    <scope>NUCLEOTIDE SEQUENCE</scope>
</reference>
<evidence type="ECO:0000256" key="2">
    <source>
        <dbReference type="ARBA" id="ARBA00023125"/>
    </source>
</evidence>
<keyword evidence="2" id="KW-0238">DNA-binding</keyword>
<dbReference type="PANTHER" id="PTHR30055">
    <property type="entry name" value="HTH-TYPE TRANSCRIPTIONAL REGULATOR RUTR"/>
    <property type="match status" value="1"/>
</dbReference>
<evidence type="ECO:0000259" key="4">
    <source>
        <dbReference type="PROSITE" id="PS50977"/>
    </source>
</evidence>
<dbReference type="InterPro" id="IPR009057">
    <property type="entry name" value="Homeodomain-like_sf"/>
</dbReference>
<evidence type="ECO:0000256" key="1">
    <source>
        <dbReference type="ARBA" id="ARBA00023015"/>
    </source>
</evidence>
<dbReference type="InterPro" id="IPR036271">
    <property type="entry name" value="Tet_transcr_reg_TetR-rel_C_sf"/>
</dbReference>
<keyword evidence="3" id="KW-0804">Transcription</keyword>
<name>A0A6J7MG95_9ZZZZ</name>
<dbReference type="GO" id="GO:0000976">
    <property type="term" value="F:transcription cis-regulatory region binding"/>
    <property type="evidence" value="ECO:0007669"/>
    <property type="project" value="TreeGrafter"/>
</dbReference>
<dbReference type="PROSITE" id="PS50977">
    <property type="entry name" value="HTH_TETR_2"/>
    <property type="match status" value="1"/>
</dbReference>
<dbReference type="InterPro" id="IPR050109">
    <property type="entry name" value="HTH-type_TetR-like_transc_reg"/>
</dbReference>
<dbReference type="EMBL" id="CAFAAJ010000007">
    <property type="protein sequence ID" value="CAB4790268.1"/>
    <property type="molecule type" value="Genomic_DNA"/>
</dbReference>
<evidence type="ECO:0000256" key="3">
    <source>
        <dbReference type="ARBA" id="ARBA00023163"/>
    </source>
</evidence>
<keyword evidence="1" id="KW-0805">Transcription regulation</keyword>
<protein>
    <submittedName>
        <fullName evidence="8">Unannotated protein</fullName>
    </submittedName>
</protein>
<proteinExistence type="predicted"/>
<evidence type="ECO:0000313" key="6">
    <source>
        <dbReference type="EMBL" id="CAB4790268.1"/>
    </source>
</evidence>
<evidence type="ECO:0000313" key="5">
    <source>
        <dbReference type="EMBL" id="CAB4709367.1"/>
    </source>
</evidence>
<evidence type="ECO:0000313" key="7">
    <source>
        <dbReference type="EMBL" id="CAB4881687.1"/>
    </source>
</evidence>
<dbReference type="EMBL" id="CAFBLR010000155">
    <property type="protein sequence ID" value="CAB4881687.1"/>
    <property type="molecule type" value="Genomic_DNA"/>
</dbReference>
<dbReference type="EMBL" id="CAEZXX010000063">
    <property type="protein sequence ID" value="CAB4709367.1"/>
    <property type="molecule type" value="Genomic_DNA"/>
</dbReference>
<feature type="domain" description="HTH tetR-type" evidence="4">
    <location>
        <begin position="1"/>
        <end position="37"/>
    </location>
</feature>
<evidence type="ECO:0000313" key="8">
    <source>
        <dbReference type="EMBL" id="CAB4976704.1"/>
    </source>
</evidence>
<dbReference type="SUPFAM" id="SSF48498">
    <property type="entry name" value="Tetracyclin repressor-like, C-terminal domain"/>
    <property type="match status" value="1"/>
</dbReference>
<dbReference type="Gene3D" id="1.10.357.10">
    <property type="entry name" value="Tetracycline Repressor, domain 2"/>
    <property type="match status" value="1"/>
</dbReference>
<dbReference type="Pfam" id="PF00440">
    <property type="entry name" value="TetR_N"/>
    <property type="match status" value="1"/>
</dbReference>
<dbReference type="GO" id="GO:0003700">
    <property type="term" value="F:DNA-binding transcription factor activity"/>
    <property type="evidence" value="ECO:0007669"/>
    <property type="project" value="TreeGrafter"/>
</dbReference>
<sequence length="189" mass="20821">MKELAAAAGLRTSSIYYYFDSKEAILHEIVAEVNRVFLEEVQRVDARGGSAASKLYRLICRDVELLCGLPYDLNEALGISMLQDETFAWFWEDRESLYDAVESIVSAGILAGELLAVDARLTAIAVLANDKGVRGWFGPVRTTGQARSRRPSDSYEPNELGEFLADITVGGLLADRSRLDLVRTEAGND</sequence>
<accession>A0A6J7MG95</accession>